<reference evidence="3 4" key="1">
    <citation type="submission" date="2021-08" db="EMBL/GenBank/DDBJ databases">
        <authorList>
            <person name="Zhang D."/>
            <person name="Zhang A."/>
            <person name="Wang L."/>
        </authorList>
    </citation>
    <scope>NUCLEOTIDE SEQUENCE [LARGE SCALE GENOMIC DNA]</scope>
    <source>
        <strain evidence="3 4">WL0086</strain>
    </source>
</reference>
<evidence type="ECO:0000256" key="1">
    <source>
        <dbReference type="SAM" id="Phobius"/>
    </source>
</evidence>
<dbReference type="Pfam" id="PF00535">
    <property type="entry name" value="Glycos_transf_2"/>
    <property type="match status" value="1"/>
</dbReference>
<accession>A0ABZ1C7N4</accession>
<sequence>MRVDDGLVALVKLIIQIPCYNEAESLPATLADLPREVEGVDEVEWLVIDDGSSDDTAAVAALEGVDHVVKLPRNMGLARAFSAGLAACVERGADFIVNTDADNQYSAVDIPKLVAPLLRGEADIVIGARPIGTIEHFSPVKKALQKFGSQVARSLSRTEVADAPSGFRGFTRESAQRLNVFSSYTYTLETIIQAGQNDMVVLSVPVGVNGKQRPSRLVKSIFSYVKRSMVTMVRIFMIYRPVTFFFTIGAVVGGAGLIGGLRFLYFFAIGQGNGHVQSVVLSAVLVGSGLSMWVLGLLADLISVNRRLLEKANWRIARLEDRLAARDAAAAAEVAKSEDS</sequence>
<dbReference type="Proteomes" id="UP000738431">
    <property type="component" value="Chromosome"/>
</dbReference>
<evidence type="ECO:0000259" key="2">
    <source>
        <dbReference type="Pfam" id="PF00535"/>
    </source>
</evidence>
<evidence type="ECO:0000313" key="4">
    <source>
        <dbReference type="Proteomes" id="UP000738431"/>
    </source>
</evidence>
<feature type="domain" description="Glycosyltransferase 2-like" evidence="2">
    <location>
        <begin position="17"/>
        <end position="176"/>
    </location>
</feature>
<dbReference type="InterPro" id="IPR001173">
    <property type="entry name" value="Glyco_trans_2-like"/>
</dbReference>
<gene>
    <name evidence="3" type="ORF">K1X11_021190</name>
</gene>
<dbReference type="PANTHER" id="PTHR48090:SF7">
    <property type="entry name" value="RFBJ PROTEIN"/>
    <property type="match status" value="1"/>
</dbReference>
<dbReference type="InterPro" id="IPR029044">
    <property type="entry name" value="Nucleotide-diphossugar_trans"/>
</dbReference>
<reference evidence="3 4" key="2">
    <citation type="submission" date="2023-12" db="EMBL/GenBank/DDBJ databases">
        <title>Description of an unclassified Opitutus bacterium of Verrucomicrobiota.</title>
        <authorList>
            <person name="Zhang D.-F."/>
        </authorList>
    </citation>
    <scope>NUCLEOTIDE SEQUENCE [LARGE SCALE GENOMIC DNA]</scope>
    <source>
        <strain evidence="3 4">WL0086</strain>
    </source>
</reference>
<keyword evidence="1" id="KW-0472">Membrane</keyword>
<dbReference type="CDD" id="cd04179">
    <property type="entry name" value="DPM_DPG-synthase_like"/>
    <property type="match status" value="1"/>
</dbReference>
<feature type="transmembrane region" description="Helical" evidence="1">
    <location>
        <begin position="242"/>
        <end position="267"/>
    </location>
</feature>
<name>A0ABZ1C7N4_9BACT</name>
<dbReference type="SUPFAM" id="SSF53448">
    <property type="entry name" value="Nucleotide-diphospho-sugar transferases"/>
    <property type="match status" value="1"/>
</dbReference>
<organism evidence="3 4">
    <name type="scientific">Actomonas aquatica</name>
    <dbReference type="NCBI Taxonomy" id="2866162"/>
    <lineage>
        <taxon>Bacteria</taxon>
        <taxon>Pseudomonadati</taxon>
        <taxon>Verrucomicrobiota</taxon>
        <taxon>Opitutia</taxon>
        <taxon>Opitutales</taxon>
        <taxon>Opitutaceae</taxon>
        <taxon>Actomonas</taxon>
    </lineage>
</organism>
<keyword evidence="1" id="KW-0812">Transmembrane</keyword>
<dbReference type="EMBL" id="CP139781">
    <property type="protein sequence ID" value="WRQ87337.1"/>
    <property type="molecule type" value="Genomic_DNA"/>
</dbReference>
<protein>
    <submittedName>
        <fullName evidence="3">Glycosyltransferase family 2 protein</fullName>
    </submittedName>
</protein>
<proteinExistence type="predicted"/>
<feature type="transmembrane region" description="Helical" evidence="1">
    <location>
        <begin position="279"/>
        <end position="302"/>
    </location>
</feature>
<keyword evidence="1" id="KW-1133">Transmembrane helix</keyword>
<dbReference type="Gene3D" id="3.90.550.10">
    <property type="entry name" value="Spore Coat Polysaccharide Biosynthesis Protein SpsA, Chain A"/>
    <property type="match status" value="1"/>
</dbReference>
<dbReference type="PANTHER" id="PTHR48090">
    <property type="entry name" value="UNDECAPRENYL-PHOSPHATE 4-DEOXY-4-FORMAMIDO-L-ARABINOSE TRANSFERASE-RELATED"/>
    <property type="match status" value="1"/>
</dbReference>
<keyword evidence="4" id="KW-1185">Reference proteome</keyword>
<evidence type="ECO:0000313" key="3">
    <source>
        <dbReference type="EMBL" id="WRQ87337.1"/>
    </source>
</evidence>
<dbReference type="InterPro" id="IPR050256">
    <property type="entry name" value="Glycosyltransferase_2"/>
</dbReference>